<gene>
    <name evidence="2" type="ORF">SaccyDRAFT_3963</name>
</gene>
<accession>H5XHS8</accession>
<protein>
    <submittedName>
        <fullName evidence="2">SnoaL-like polyketide cyclase</fullName>
    </submittedName>
</protein>
<dbReference type="RefSeq" id="WP_005458761.1">
    <property type="nucleotide sequence ID" value="NZ_CM001440.1"/>
</dbReference>
<dbReference type="InterPro" id="IPR011008">
    <property type="entry name" value="Dimeric_a/b-barrel"/>
</dbReference>
<dbReference type="Proteomes" id="UP000002791">
    <property type="component" value="Chromosome"/>
</dbReference>
<organism evidence="2 3">
    <name type="scientific">Saccharomonospora cyanea NA-134</name>
    <dbReference type="NCBI Taxonomy" id="882082"/>
    <lineage>
        <taxon>Bacteria</taxon>
        <taxon>Bacillati</taxon>
        <taxon>Actinomycetota</taxon>
        <taxon>Actinomycetes</taxon>
        <taxon>Pseudonocardiales</taxon>
        <taxon>Pseudonocardiaceae</taxon>
        <taxon>Saccharomonospora</taxon>
    </lineage>
</organism>
<feature type="domain" description="SnoaL-like" evidence="1">
    <location>
        <begin position="8"/>
        <end position="113"/>
    </location>
</feature>
<dbReference type="InterPro" id="IPR032710">
    <property type="entry name" value="NTF2-like_dom_sf"/>
</dbReference>
<evidence type="ECO:0000259" key="1">
    <source>
        <dbReference type="Pfam" id="PF12680"/>
    </source>
</evidence>
<dbReference type="SUPFAM" id="SSF54909">
    <property type="entry name" value="Dimeric alpha+beta barrel"/>
    <property type="match status" value="1"/>
</dbReference>
<evidence type="ECO:0000313" key="3">
    <source>
        <dbReference type="Proteomes" id="UP000002791"/>
    </source>
</evidence>
<dbReference type="EMBL" id="CM001440">
    <property type="protein sequence ID" value="EHR62787.1"/>
    <property type="molecule type" value="Genomic_DNA"/>
</dbReference>
<dbReference type="OrthoDB" id="3512015at2"/>
<name>H5XHS8_9PSEU</name>
<proteinExistence type="predicted"/>
<evidence type="ECO:0000313" key="2">
    <source>
        <dbReference type="EMBL" id="EHR62787.1"/>
    </source>
</evidence>
<dbReference type="HOGENOM" id="CLU_959383_0_0_11"/>
<dbReference type="InterPro" id="IPR037401">
    <property type="entry name" value="SnoaL-like"/>
</dbReference>
<dbReference type="STRING" id="882082.SaccyDRAFT_3963"/>
<dbReference type="SUPFAM" id="SSF54427">
    <property type="entry name" value="NTF2-like"/>
    <property type="match status" value="1"/>
</dbReference>
<dbReference type="Gene3D" id="3.10.450.50">
    <property type="match status" value="1"/>
</dbReference>
<dbReference type="AlphaFoldDB" id="H5XHS8"/>
<dbReference type="Pfam" id="PF12680">
    <property type="entry name" value="SnoaL_2"/>
    <property type="match status" value="1"/>
</dbReference>
<reference evidence="2 3" key="1">
    <citation type="submission" date="2011-11" db="EMBL/GenBank/DDBJ databases">
        <title>The Noncontiguous Finished sequence of Saccharomonospora cyanea NA-134.</title>
        <authorList>
            <consortium name="US DOE Joint Genome Institute"/>
            <person name="Lucas S."/>
            <person name="Han J."/>
            <person name="Lapidus A."/>
            <person name="Cheng J.-F."/>
            <person name="Goodwin L."/>
            <person name="Pitluck S."/>
            <person name="Peters L."/>
            <person name="Ovchinnikova G."/>
            <person name="Lu M."/>
            <person name="Detter J.C."/>
            <person name="Han C."/>
            <person name="Tapia R."/>
            <person name="Land M."/>
            <person name="Hauser L."/>
            <person name="Kyrpides N."/>
            <person name="Ivanova N."/>
            <person name="Pagani I."/>
            <person name="Brambilla E.-M."/>
            <person name="Klenk H.-P."/>
            <person name="Woyke T."/>
        </authorList>
    </citation>
    <scope>NUCLEOTIDE SEQUENCE [LARGE SCALE GENOMIC DNA]</scope>
    <source>
        <strain evidence="2 3">NA-134</strain>
    </source>
</reference>
<sequence>MNLTETARSWVSAWRDGSAEEVAAVVTSFADPDTPEPVTGEALRHHLDTVFLRFPKWTLEVESVADAGSTAVITWTLSAPQRASYLGIPVTGGDAAVTGVRGCDVLTLVAGQVHARRYYDRLDVADSLGHSARFLPPPTRELQYGTSFRSGTDRATRPAAFTLTWLDVRDEEEGADVTLLSTEVVRSLSTTKGFLGAAIFEIGDRKYTLSAFDSLAAVRAVHARPHQRAMRRFFRGGLCTGAYTSVWQLERDSLYVRCPSCDTMVSAPPDAAGADGASCDCGWTPPPSPLFPRSEE</sequence>
<keyword evidence="3" id="KW-1185">Reference proteome</keyword>
<dbReference type="eggNOG" id="COG2329">
    <property type="taxonomic scope" value="Bacteria"/>
</dbReference>